<dbReference type="SUPFAM" id="SSF51905">
    <property type="entry name" value="FAD/NAD(P)-binding domain"/>
    <property type="match status" value="1"/>
</dbReference>
<dbReference type="Proteomes" id="UP001199915">
    <property type="component" value="Unassembled WGS sequence"/>
</dbReference>
<dbReference type="PANTHER" id="PTHR11632:SF53">
    <property type="entry name" value="SUCCINATE DEHYDROGENASE FLAVOPROTEIN SUBUNIT"/>
    <property type="match status" value="1"/>
</dbReference>
<accession>A0AAE3F768</accession>
<proteinExistence type="predicted"/>
<dbReference type="InterPro" id="IPR036188">
    <property type="entry name" value="FAD/NAD-bd_sf"/>
</dbReference>
<feature type="non-terminal residue" evidence="4">
    <location>
        <position position="1"/>
    </location>
</feature>
<dbReference type="InterPro" id="IPR003953">
    <property type="entry name" value="FAD-dep_OxRdtase_2_FAD-bd"/>
</dbReference>
<dbReference type="EMBL" id="JAKNFS010000172">
    <property type="protein sequence ID" value="MCG4767471.1"/>
    <property type="molecule type" value="Genomic_DNA"/>
</dbReference>
<reference evidence="4" key="1">
    <citation type="submission" date="2022-01" db="EMBL/GenBank/DDBJ databases">
        <title>Collection of gut derived symbiotic bacterial strains cultured from healthy donors.</title>
        <authorList>
            <person name="Lin H."/>
            <person name="Kohout C."/>
            <person name="Waligurski E."/>
            <person name="Pamer E.G."/>
        </authorList>
    </citation>
    <scope>NUCLEOTIDE SEQUENCE</scope>
    <source>
        <strain evidence="4">DFI.5.49</strain>
    </source>
</reference>
<evidence type="ECO:0000259" key="3">
    <source>
        <dbReference type="Pfam" id="PF00890"/>
    </source>
</evidence>
<dbReference type="Gene3D" id="3.50.50.60">
    <property type="entry name" value="FAD/NAD(P)-binding domain"/>
    <property type="match status" value="1"/>
</dbReference>
<evidence type="ECO:0000313" key="4">
    <source>
        <dbReference type="EMBL" id="MCG4767471.1"/>
    </source>
</evidence>
<feature type="domain" description="FAD-dependent oxidoreductase 2 FAD-binding" evidence="3">
    <location>
        <begin position="1"/>
        <end position="68"/>
    </location>
</feature>
<gene>
    <name evidence="4" type="ORF">L0N21_18545</name>
</gene>
<dbReference type="AlphaFoldDB" id="A0AAE3F768"/>
<dbReference type="GO" id="GO:0050660">
    <property type="term" value="F:flavin adenine dinucleotide binding"/>
    <property type="evidence" value="ECO:0007669"/>
    <property type="project" value="TreeGrafter"/>
</dbReference>
<protein>
    <submittedName>
        <fullName evidence="4">FAD-binding protein</fullName>
    </submittedName>
</protein>
<sequence>VIMASGGLGIIFGKSTNSMINTGSAASIVYQQGATYANGEFIQIHPTAIPGDDKLRLMSESARGEGGRI</sequence>
<dbReference type="InterPro" id="IPR030664">
    <property type="entry name" value="SdhA/FrdA/AprA"/>
</dbReference>
<keyword evidence="1" id="KW-0285">Flavoprotein</keyword>
<dbReference type="Pfam" id="PF00890">
    <property type="entry name" value="FAD_binding_2"/>
    <property type="match status" value="1"/>
</dbReference>
<evidence type="ECO:0000313" key="5">
    <source>
        <dbReference type="Proteomes" id="UP001199915"/>
    </source>
</evidence>
<dbReference type="GO" id="GO:0009061">
    <property type="term" value="P:anaerobic respiration"/>
    <property type="evidence" value="ECO:0007669"/>
    <property type="project" value="TreeGrafter"/>
</dbReference>
<feature type="non-terminal residue" evidence="4">
    <location>
        <position position="69"/>
    </location>
</feature>
<dbReference type="GO" id="GO:0005886">
    <property type="term" value="C:plasma membrane"/>
    <property type="evidence" value="ECO:0007669"/>
    <property type="project" value="TreeGrafter"/>
</dbReference>
<name>A0AAE3F768_9FIRM</name>
<evidence type="ECO:0000256" key="2">
    <source>
        <dbReference type="ARBA" id="ARBA00023002"/>
    </source>
</evidence>
<dbReference type="GO" id="GO:0009055">
    <property type="term" value="F:electron transfer activity"/>
    <property type="evidence" value="ECO:0007669"/>
    <property type="project" value="TreeGrafter"/>
</dbReference>
<dbReference type="PANTHER" id="PTHR11632">
    <property type="entry name" value="SUCCINATE DEHYDROGENASE 2 FLAVOPROTEIN SUBUNIT"/>
    <property type="match status" value="1"/>
</dbReference>
<dbReference type="GO" id="GO:0000104">
    <property type="term" value="F:succinate dehydrogenase activity"/>
    <property type="evidence" value="ECO:0007669"/>
    <property type="project" value="TreeGrafter"/>
</dbReference>
<organism evidence="4 5">
    <name type="scientific">Fusicatenibacter saccharivorans</name>
    <dbReference type="NCBI Taxonomy" id="1150298"/>
    <lineage>
        <taxon>Bacteria</taxon>
        <taxon>Bacillati</taxon>
        <taxon>Bacillota</taxon>
        <taxon>Clostridia</taxon>
        <taxon>Lachnospirales</taxon>
        <taxon>Lachnospiraceae</taxon>
        <taxon>Fusicatenibacter</taxon>
    </lineage>
</organism>
<keyword evidence="2" id="KW-0560">Oxidoreductase</keyword>
<evidence type="ECO:0000256" key="1">
    <source>
        <dbReference type="ARBA" id="ARBA00022630"/>
    </source>
</evidence>
<comment type="caution">
    <text evidence="4">The sequence shown here is derived from an EMBL/GenBank/DDBJ whole genome shotgun (WGS) entry which is preliminary data.</text>
</comment>